<gene>
    <name evidence="1" type="ORF">BDZ94DRAFT_1264870</name>
</gene>
<name>A0A9P5Y2A0_9AGAR</name>
<dbReference type="EMBL" id="MU150291">
    <property type="protein sequence ID" value="KAF9460979.1"/>
    <property type="molecule type" value="Genomic_DNA"/>
</dbReference>
<dbReference type="Proteomes" id="UP000807353">
    <property type="component" value="Unassembled WGS sequence"/>
</dbReference>
<proteinExistence type="predicted"/>
<evidence type="ECO:0008006" key="3">
    <source>
        <dbReference type="Google" id="ProtNLM"/>
    </source>
</evidence>
<dbReference type="SUPFAM" id="SSF58100">
    <property type="entry name" value="Bacterial hemolysins"/>
    <property type="match status" value="1"/>
</dbReference>
<reference evidence="1" key="1">
    <citation type="submission" date="2020-11" db="EMBL/GenBank/DDBJ databases">
        <authorList>
            <consortium name="DOE Joint Genome Institute"/>
            <person name="Ahrendt S."/>
            <person name="Riley R."/>
            <person name="Andreopoulos W."/>
            <person name="Labutti K."/>
            <person name="Pangilinan J."/>
            <person name="Ruiz-Duenas F.J."/>
            <person name="Barrasa J.M."/>
            <person name="Sanchez-Garcia M."/>
            <person name="Camarero S."/>
            <person name="Miyauchi S."/>
            <person name="Serrano A."/>
            <person name="Linde D."/>
            <person name="Babiker R."/>
            <person name="Drula E."/>
            <person name="Ayuso-Fernandez I."/>
            <person name="Pacheco R."/>
            <person name="Padilla G."/>
            <person name="Ferreira P."/>
            <person name="Barriuso J."/>
            <person name="Kellner H."/>
            <person name="Castanera R."/>
            <person name="Alfaro M."/>
            <person name="Ramirez L."/>
            <person name="Pisabarro A.G."/>
            <person name="Kuo A."/>
            <person name="Tritt A."/>
            <person name="Lipzen A."/>
            <person name="He G."/>
            <person name="Yan M."/>
            <person name="Ng V."/>
            <person name="Cullen D."/>
            <person name="Martin F."/>
            <person name="Rosso M.-N."/>
            <person name="Henrissat B."/>
            <person name="Hibbett D."/>
            <person name="Martinez A.T."/>
            <person name="Grigoriev I.V."/>
        </authorList>
    </citation>
    <scope>NUCLEOTIDE SEQUENCE</scope>
    <source>
        <strain evidence="1">CBS 247.69</strain>
    </source>
</reference>
<evidence type="ECO:0000313" key="2">
    <source>
        <dbReference type="Proteomes" id="UP000807353"/>
    </source>
</evidence>
<dbReference type="Gene3D" id="1.20.1170.10">
    <property type="match status" value="1"/>
</dbReference>
<sequence length="395" mass="43623">MSVIVENTPTSPLVFRASNIQDILAEIQYNPPGQDAIARVHRAIVDGTTAPTFRENTLREISQLSQTVLQIEQHFAEIAHAIRSIDSKQILQDHNGLPIKFFPEWNSYHKTYSDLLYNSQTTATQLKTKIDDLLINLIPLINDPHVSLNDKKEELGGFIEGLDYFQAQGTVKARDFQLLRENVKNFGLNLVKETKTQSANARERQKAISENISHLEGELKAAEGFFSACWSVLKKPTILGSISFSTGAGGFAGLVALAPVASTLLVAAGLGALGYGISEGLDERARDIRGKNDMLLALRLEQQSLQAHHANLKEVSTEVVRLTSSFNEIFNRLGTMQQIWTMIRSDAVGLQEAMGQMRNARTSAGFKARISNVKKLWFTLAWALDNYALGVSVAS</sequence>
<accession>A0A9P5Y2A0</accession>
<evidence type="ECO:0000313" key="1">
    <source>
        <dbReference type="EMBL" id="KAF9460979.1"/>
    </source>
</evidence>
<dbReference type="OrthoDB" id="3046926at2759"/>
<protein>
    <recommendedName>
        <fullName evidence="3">Alpha-xenorhabdolysin family binary toxin subunit A</fullName>
    </recommendedName>
</protein>
<dbReference type="AlphaFoldDB" id="A0A9P5Y2A0"/>
<organism evidence="1 2">
    <name type="scientific">Collybia nuda</name>
    <dbReference type="NCBI Taxonomy" id="64659"/>
    <lineage>
        <taxon>Eukaryota</taxon>
        <taxon>Fungi</taxon>
        <taxon>Dikarya</taxon>
        <taxon>Basidiomycota</taxon>
        <taxon>Agaricomycotina</taxon>
        <taxon>Agaricomycetes</taxon>
        <taxon>Agaricomycetidae</taxon>
        <taxon>Agaricales</taxon>
        <taxon>Tricholomatineae</taxon>
        <taxon>Clitocybaceae</taxon>
        <taxon>Collybia</taxon>
    </lineage>
</organism>
<feature type="non-terminal residue" evidence="1">
    <location>
        <position position="395"/>
    </location>
</feature>
<keyword evidence="2" id="KW-1185">Reference proteome</keyword>
<comment type="caution">
    <text evidence="1">The sequence shown here is derived from an EMBL/GenBank/DDBJ whole genome shotgun (WGS) entry which is preliminary data.</text>
</comment>